<dbReference type="eggNOG" id="COG3152">
    <property type="taxonomic scope" value="Bacteria"/>
</dbReference>
<feature type="transmembrane region" description="Helical" evidence="1">
    <location>
        <begin position="85"/>
        <end position="106"/>
    </location>
</feature>
<protein>
    <recommendedName>
        <fullName evidence="4">DUF805 domain-containing protein</fullName>
    </recommendedName>
</protein>
<comment type="caution">
    <text evidence="2">The sequence shown here is derived from an EMBL/GenBank/DDBJ whole genome shotgun (WGS) entry which is preliminary data.</text>
</comment>
<organism evidence="2 3">
    <name type="scientific">Methyloglobulus morosus KoM1</name>
    <dbReference type="NCBI Taxonomy" id="1116472"/>
    <lineage>
        <taxon>Bacteria</taxon>
        <taxon>Pseudomonadati</taxon>
        <taxon>Pseudomonadota</taxon>
        <taxon>Gammaproteobacteria</taxon>
        <taxon>Methylococcales</taxon>
        <taxon>Methylococcaceae</taxon>
        <taxon>Methyloglobulus</taxon>
    </lineage>
</organism>
<dbReference type="Pfam" id="PF05656">
    <property type="entry name" value="DUF805"/>
    <property type="match status" value="1"/>
</dbReference>
<evidence type="ECO:0000313" key="2">
    <source>
        <dbReference type="EMBL" id="ESS71639.1"/>
    </source>
</evidence>
<dbReference type="EMBL" id="AYLO01000090">
    <property type="protein sequence ID" value="ESS71639.1"/>
    <property type="molecule type" value="Genomic_DNA"/>
</dbReference>
<feature type="transmembrane region" description="Helical" evidence="1">
    <location>
        <begin position="24"/>
        <end position="45"/>
    </location>
</feature>
<dbReference type="PATRIC" id="fig|1116472.3.peg.2652"/>
<evidence type="ECO:0000313" key="3">
    <source>
        <dbReference type="Proteomes" id="UP000017842"/>
    </source>
</evidence>
<keyword evidence="1" id="KW-1133">Transmembrane helix</keyword>
<name>V5BUV5_9GAMM</name>
<proteinExistence type="predicted"/>
<dbReference type="STRING" id="1116472.MGMO_94c00540"/>
<gene>
    <name evidence="2" type="ORF">MGMO_94c00540</name>
</gene>
<accession>V5BUV5</accession>
<sequence length="124" mass="13847">MNWFLAALNKYADFSGRAQRSEYWYFYLFYILIYIALAMVGGWVGSLSDNSGVGMGILMGLFTLGMLMPSIAVGVRRLHDTDRSGWWMLIGLIPIIGGIVLLEFCVQDSQPTTNRFGPNPKITA</sequence>
<dbReference type="AlphaFoldDB" id="V5BUV5"/>
<dbReference type="PANTHER" id="PTHR34980">
    <property type="entry name" value="INNER MEMBRANE PROTEIN-RELATED-RELATED"/>
    <property type="match status" value="1"/>
</dbReference>
<reference evidence="2 3" key="1">
    <citation type="journal article" date="2013" name="Genome Announc.">
        <title>Draft Genome Sequence of the Methanotrophic Gammaproteobacterium Methyloglobulus morosus DSM 22980 Strain KoM1.</title>
        <authorList>
            <person name="Poehlein A."/>
            <person name="Deutzmann J.S."/>
            <person name="Daniel R."/>
            <person name="Simeonova D.D."/>
        </authorList>
    </citation>
    <scope>NUCLEOTIDE SEQUENCE [LARGE SCALE GENOMIC DNA]</scope>
    <source>
        <strain evidence="2 3">KoM1</strain>
    </source>
</reference>
<feature type="transmembrane region" description="Helical" evidence="1">
    <location>
        <begin position="52"/>
        <end position="73"/>
    </location>
</feature>
<evidence type="ECO:0000256" key="1">
    <source>
        <dbReference type="SAM" id="Phobius"/>
    </source>
</evidence>
<keyword evidence="1" id="KW-0472">Membrane</keyword>
<dbReference type="RefSeq" id="WP_023495360.1">
    <property type="nucleotide sequence ID" value="NZ_AYLO01000090.1"/>
</dbReference>
<evidence type="ECO:0008006" key="4">
    <source>
        <dbReference type="Google" id="ProtNLM"/>
    </source>
</evidence>
<dbReference type="OrthoDB" id="9812349at2"/>
<dbReference type="PANTHER" id="PTHR34980:SF2">
    <property type="entry name" value="INNER MEMBRANE PROTEIN YHAH-RELATED"/>
    <property type="match status" value="1"/>
</dbReference>
<dbReference type="InterPro" id="IPR008523">
    <property type="entry name" value="DUF805"/>
</dbReference>
<keyword evidence="1" id="KW-0812">Transmembrane</keyword>
<dbReference type="GO" id="GO:0005886">
    <property type="term" value="C:plasma membrane"/>
    <property type="evidence" value="ECO:0007669"/>
    <property type="project" value="TreeGrafter"/>
</dbReference>
<dbReference type="Proteomes" id="UP000017842">
    <property type="component" value="Unassembled WGS sequence"/>
</dbReference>
<keyword evidence="3" id="KW-1185">Reference proteome</keyword>